<dbReference type="InterPro" id="IPR037914">
    <property type="entry name" value="SpoVT-AbrB_sf"/>
</dbReference>
<evidence type="ECO:0000256" key="1">
    <source>
        <dbReference type="PROSITE-ProRule" id="PRU01076"/>
    </source>
</evidence>
<dbReference type="GO" id="GO:0003677">
    <property type="term" value="F:DNA binding"/>
    <property type="evidence" value="ECO:0007669"/>
    <property type="project" value="UniProtKB-UniRule"/>
</dbReference>
<dbReference type="AlphaFoldDB" id="A0A1Q9AW14"/>
<name>A0A1Q9AW14_9HYPH</name>
<dbReference type="Proteomes" id="UP000186364">
    <property type="component" value="Unassembled WGS sequence"/>
</dbReference>
<keyword evidence="1" id="KW-0238">DNA-binding</keyword>
<comment type="caution">
    <text evidence="3">The sequence shown here is derived from an EMBL/GenBank/DDBJ whole genome shotgun (WGS) entry which is preliminary data.</text>
</comment>
<dbReference type="OrthoDB" id="9809003at2"/>
<dbReference type="PROSITE" id="PS51740">
    <property type="entry name" value="SPOVT_ABRB"/>
    <property type="match status" value="1"/>
</dbReference>
<keyword evidence="4" id="KW-1185">Reference proteome</keyword>
<dbReference type="SUPFAM" id="SSF89447">
    <property type="entry name" value="AbrB/MazE/MraZ-like"/>
    <property type="match status" value="1"/>
</dbReference>
<dbReference type="RefSeq" id="WP_075628041.1">
    <property type="nucleotide sequence ID" value="NZ_FOAM01000024.1"/>
</dbReference>
<dbReference type="EMBL" id="MKIP01000050">
    <property type="protein sequence ID" value="OLP59637.1"/>
    <property type="molecule type" value="Genomic_DNA"/>
</dbReference>
<gene>
    <name evidence="3" type="ORF">BJF93_11210</name>
</gene>
<protein>
    <submittedName>
        <fullName evidence="3">AbrB family transcriptional regulator</fullName>
    </submittedName>
</protein>
<reference evidence="3 4" key="1">
    <citation type="submission" date="2016-09" db="EMBL/GenBank/DDBJ databases">
        <title>Rhizobium sp. nov., a novel species isolated from the rice rhizosphere.</title>
        <authorList>
            <person name="Zhao J."/>
            <person name="Zhang X."/>
        </authorList>
    </citation>
    <scope>NUCLEOTIDE SEQUENCE [LARGE SCALE GENOMIC DNA]</scope>
    <source>
        <strain evidence="3 4">1.7048</strain>
    </source>
</reference>
<sequence length="90" mass="9649">MAVTILTSKGQITIPQKIRNDMGLTAGDRIAFVRMAEGHYSLVPLTRSIKSLKGIVPVSNRMVSIDYMQEAIAAAATEAVHPVPSVSKQA</sequence>
<dbReference type="Pfam" id="PF04014">
    <property type="entry name" value="MazE_antitoxin"/>
    <property type="match status" value="1"/>
</dbReference>
<feature type="domain" description="SpoVT-AbrB" evidence="2">
    <location>
        <begin position="1"/>
        <end position="47"/>
    </location>
</feature>
<evidence type="ECO:0000313" key="3">
    <source>
        <dbReference type="EMBL" id="OLP59637.1"/>
    </source>
</evidence>
<dbReference type="Gene3D" id="2.10.260.10">
    <property type="match status" value="1"/>
</dbReference>
<dbReference type="SMART" id="SM00966">
    <property type="entry name" value="SpoVT_AbrB"/>
    <property type="match status" value="1"/>
</dbReference>
<dbReference type="NCBIfam" id="TIGR01439">
    <property type="entry name" value="lp_hng_hel_AbrB"/>
    <property type="match status" value="1"/>
</dbReference>
<accession>A0A1Q9AW14</accession>
<evidence type="ECO:0000313" key="4">
    <source>
        <dbReference type="Proteomes" id="UP000186364"/>
    </source>
</evidence>
<evidence type="ECO:0000259" key="2">
    <source>
        <dbReference type="PROSITE" id="PS51740"/>
    </source>
</evidence>
<proteinExistence type="predicted"/>
<dbReference type="InterPro" id="IPR007159">
    <property type="entry name" value="SpoVT-AbrB_dom"/>
</dbReference>
<organism evidence="3 4">
    <name type="scientific">Xaviernesmea oryzae</name>
    <dbReference type="NCBI Taxonomy" id="464029"/>
    <lineage>
        <taxon>Bacteria</taxon>
        <taxon>Pseudomonadati</taxon>
        <taxon>Pseudomonadota</taxon>
        <taxon>Alphaproteobacteria</taxon>
        <taxon>Hyphomicrobiales</taxon>
        <taxon>Rhizobiaceae</taxon>
        <taxon>Rhizobium/Agrobacterium group</taxon>
        <taxon>Xaviernesmea</taxon>
    </lineage>
</organism>